<accession>A0ABW8DBC0</accession>
<protein>
    <submittedName>
        <fullName evidence="1">Uncharacterized protein</fullName>
    </submittedName>
</protein>
<dbReference type="RefSeq" id="WP_400188833.1">
    <property type="nucleotide sequence ID" value="NZ_JBGORX010000012.1"/>
</dbReference>
<name>A0ABW8DBC0_9GAMM</name>
<organism evidence="1 2">
    <name type="scientific">Legionella lytica</name>
    <dbReference type="NCBI Taxonomy" id="96232"/>
    <lineage>
        <taxon>Bacteria</taxon>
        <taxon>Pseudomonadati</taxon>
        <taxon>Pseudomonadota</taxon>
        <taxon>Gammaproteobacteria</taxon>
        <taxon>Legionellales</taxon>
        <taxon>Legionellaceae</taxon>
        <taxon>Legionella</taxon>
    </lineage>
</organism>
<evidence type="ECO:0000313" key="1">
    <source>
        <dbReference type="EMBL" id="MFJ1270021.1"/>
    </source>
</evidence>
<sequence length="40" mass="4441">MSNILNIKNQFPPSMSNLNTLFSGFLYFASKTADTPQSNT</sequence>
<comment type="caution">
    <text evidence="1">The sequence shown here is derived from an EMBL/GenBank/DDBJ whole genome shotgun (WGS) entry which is preliminary data.</text>
</comment>
<dbReference type="Proteomes" id="UP001615550">
    <property type="component" value="Unassembled WGS sequence"/>
</dbReference>
<keyword evidence="2" id="KW-1185">Reference proteome</keyword>
<proteinExistence type="predicted"/>
<reference evidence="1 2" key="1">
    <citation type="submission" date="2024-08" db="EMBL/GenBank/DDBJ databases">
        <title>Draft Genome Sequence of Legionella lytica strain DSB2004, Isolated From a Fire Sprinkler System.</title>
        <authorList>
            <person name="Everhart A.D."/>
            <person name="Kidane D.T."/>
            <person name="Farone A.L."/>
            <person name="Farone M.B."/>
        </authorList>
    </citation>
    <scope>NUCLEOTIDE SEQUENCE [LARGE SCALE GENOMIC DNA]</scope>
    <source>
        <strain evidence="1 2">DSB2004</strain>
    </source>
</reference>
<gene>
    <name evidence="1" type="ORF">ACD661_15795</name>
</gene>
<dbReference type="EMBL" id="JBGORX010000012">
    <property type="protein sequence ID" value="MFJ1270021.1"/>
    <property type="molecule type" value="Genomic_DNA"/>
</dbReference>
<evidence type="ECO:0000313" key="2">
    <source>
        <dbReference type="Proteomes" id="UP001615550"/>
    </source>
</evidence>